<feature type="transmembrane region" description="Helical" evidence="7">
    <location>
        <begin position="97"/>
        <end position="122"/>
    </location>
</feature>
<feature type="transmembrane region" description="Helical" evidence="7">
    <location>
        <begin position="134"/>
        <end position="156"/>
    </location>
</feature>
<comment type="similarity">
    <text evidence="2">Belongs to the peptidase A24 family.</text>
</comment>
<evidence type="ECO:0008006" key="12">
    <source>
        <dbReference type="Google" id="ProtNLM"/>
    </source>
</evidence>
<evidence type="ECO:0000313" key="11">
    <source>
        <dbReference type="Proteomes" id="UP000177068"/>
    </source>
</evidence>
<feature type="transmembrane region" description="Helical" evidence="7">
    <location>
        <begin position="203"/>
        <end position="228"/>
    </location>
</feature>
<dbReference type="AlphaFoldDB" id="A0A1G2UA39"/>
<dbReference type="Proteomes" id="UP000177068">
    <property type="component" value="Unassembled WGS sequence"/>
</dbReference>
<feature type="transmembrane region" description="Helical" evidence="7">
    <location>
        <begin position="73"/>
        <end position="91"/>
    </location>
</feature>
<protein>
    <recommendedName>
        <fullName evidence="12">Prepilin peptidase</fullName>
    </recommendedName>
</protein>
<evidence type="ECO:0000256" key="1">
    <source>
        <dbReference type="ARBA" id="ARBA00004651"/>
    </source>
</evidence>
<evidence type="ECO:0000256" key="3">
    <source>
        <dbReference type="ARBA" id="ARBA00022475"/>
    </source>
</evidence>
<comment type="subcellular location">
    <subcellularLocation>
        <location evidence="1">Cell membrane</location>
        <topology evidence="1">Multi-pass membrane protein</topology>
    </subcellularLocation>
</comment>
<dbReference type="InterPro" id="IPR000045">
    <property type="entry name" value="Prepilin_IV_endopep_pep"/>
</dbReference>
<feature type="transmembrane region" description="Helical" evidence="7">
    <location>
        <begin position="6"/>
        <end position="27"/>
    </location>
</feature>
<evidence type="ECO:0000256" key="4">
    <source>
        <dbReference type="ARBA" id="ARBA00022692"/>
    </source>
</evidence>
<sequence>MVPIIALIFFTLGLIIGSFLNVVILRYNTGRSFGGRSACMTCQSELKAYELIPLFSFITLRGRCLSCKTKISIQYPLVELATGLIFAGLFLKFQDLFFASTLNFSALYAYYTLMFSLLIVIAAYDIKHKIIPDLLVFIFGLLAFLGIFIFTPSGVYPHWPNLWGLLSGVVVSLPFALIWLFSRGTWMGLGDAKLALGLTYLLGISRMLSGVVVAFWAGAIVGLLLLIFSKSHGMKSEVPFAPFLVFGAIVAFLFQLHLFPILNL</sequence>
<dbReference type="EMBL" id="MHWG01000003">
    <property type="protein sequence ID" value="OHB06259.1"/>
    <property type="molecule type" value="Genomic_DNA"/>
</dbReference>
<proteinExistence type="inferred from homology"/>
<dbReference type="Gene3D" id="1.20.120.1220">
    <property type="match status" value="1"/>
</dbReference>
<evidence type="ECO:0000259" key="8">
    <source>
        <dbReference type="Pfam" id="PF01478"/>
    </source>
</evidence>
<keyword evidence="4 7" id="KW-0812">Transmembrane</keyword>
<comment type="caution">
    <text evidence="10">The sequence shown here is derived from an EMBL/GenBank/DDBJ whole genome shotgun (WGS) entry which is preliminary data.</text>
</comment>
<dbReference type="GO" id="GO:0005886">
    <property type="term" value="C:plasma membrane"/>
    <property type="evidence" value="ECO:0007669"/>
    <property type="project" value="UniProtKB-SubCell"/>
</dbReference>
<feature type="domain" description="Prepilin peptidase A24 N-terminal" evidence="9">
    <location>
        <begin position="12"/>
        <end position="93"/>
    </location>
</feature>
<dbReference type="PANTHER" id="PTHR30487:SF0">
    <property type="entry name" value="PREPILIN LEADER PEPTIDASE_N-METHYLTRANSFERASE-RELATED"/>
    <property type="match status" value="1"/>
</dbReference>
<reference evidence="10 11" key="1">
    <citation type="journal article" date="2016" name="Nat. Commun.">
        <title>Thousands of microbial genomes shed light on interconnected biogeochemical processes in an aquifer system.</title>
        <authorList>
            <person name="Anantharaman K."/>
            <person name="Brown C.T."/>
            <person name="Hug L.A."/>
            <person name="Sharon I."/>
            <person name="Castelle C.J."/>
            <person name="Probst A.J."/>
            <person name="Thomas B.C."/>
            <person name="Singh A."/>
            <person name="Wilkins M.J."/>
            <person name="Karaoz U."/>
            <person name="Brodie E.L."/>
            <person name="Williams K.H."/>
            <person name="Hubbard S.S."/>
            <person name="Banfield J.F."/>
        </authorList>
    </citation>
    <scope>NUCLEOTIDE SEQUENCE [LARGE SCALE GENOMIC DNA]</scope>
</reference>
<feature type="transmembrane region" description="Helical" evidence="7">
    <location>
        <begin position="240"/>
        <end position="262"/>
    </location>
</feature>
<organism evidence="10 11">
    <name type="scientific">Candidatus Zambryskibacteria bacterium RIFCSPLOWO2_01_FULL_47_14</name>
    <dbReference type="NCBI Taxonomy" id="1802763"/>
    <lineage>
        <taxon>Bacteria</taxon>
        <taxon>Candidatus Zambryskiibacteriota</taxon>
    </lineage>
</organism>
<keyword evidence="5 7" id="KW-1133">Transmembrane helix</keyword>
<keyword evidence="3" id="KW-1003">Cell membrane</keyword>
<gene>
    <name evidence="10" type="ORF">A3A26_00065</name>
</gene>
<evidence type="ECO:0000256" key="2">
    <source>
        <dbReference type="ARBA" id="ARBA00005801"/>
    </source>
</evidence>
<dbReference type="Pfam" id="PF06750">
    <property type="entry name" value="A24_N_bact"/>
    <property type="match status" value="1"/>
</dbReference>
<dbReference type="PANTHER" id="PTHR30487">
    <property type="entry name" value="TYPE 4 PREPILIN-LIKE PROTEINS LEADER PEPTIDE-PROCESSING ENZYME"/>
    <property type="match status" value="1"/>
</dbReference>
<accession>A0A1G2UA39</accession>
<evidence type="ECO:0000256" key="5">
    <source>
        <dbReference type="ARBA" id="ARBA00022989"/>
    </source>
</evidence>
<feature type="domain" description="Prepilin type IV endopeptidase peptidase" evidence="8">
    <location>
        <begin position="113"/>
        <end position="223"/>
    </location>
</feature>
<dbReference type="InterPro" id="IPR050882">
    <property type="entry name" value="Prepilin_peptidase/N-MTase"/>
</dbReference>
<dbReference type="GO" id="GO:0004190">
    <property type="term" value="F:aspartic-type endopeptidase activity"/>
    <property type="evidence" value="ECO:0007669"/>
    <property type="project" value="InterPro"/>
</dbReference>
<dbReference type="GO" id="GO:0006465">
    <property type="term" value="P:signal peptide processing"/>
    <property type="evidence" value="ECO:0007669"/>
    <property type="project" value="TreeGrafter"/>
</dbReference>
<evidence type="ECO:0000313" key="10">
    <source>
        <dbReference type="EMBL" id="OHB06259.1"/>
    </source>
</evidence>
<keyword evidence="6 7" id="KW-0472">Membrane</keyword>
<dbReference type="Pfam" id="PF01478">
    <property type="entry name" value="Peptidase_A24"/>
    <property type="match status" value="1"/>
</dbReference>
<feature type="transmembrane region" description="Helical" evidence="7">
    <location>
        <begin position="162"/>
        <end position="182"/>
    </location>
</feature>
<dbReference type="InterPro" id="IPR010627">
    <property type="entry name" value="Prepilin_pept_A24_N"/>
</dbReference>
<evidence type="ECO:0000259" key="9">
    <source>
        <dbReference type="Pfam" id="PF06750"/>
    </source>
</evidence>
<evidence type="ECO:0000256" key="7">
    <source>
        <dbReference type="SAM" id="Phobius"/>
    </source>
</evidence>
<name>A0A1G2UA39_9BACT</name>
<evidence type="ECO:0000256" key="6">
    <source>
        <dbReference type="ARBA" id="ARBA00023136"/>
    </source>
</evidence>